<evidence type="ECO:0000313" key="3">
    <source>
        <dbReference type="EMBL" id="KAK0142403.1"/>
    </source>
</evidence>
<dbReference type="Gene3D" id="3.30.420.10">
    <property type="entry name" value="Ribonuclease H-like superfamily/Ribonuclease H"/>
    <property type="match status" value="1"/>
</dbReference>
<dbReference type="AlphaFoldDB" id="A0AA47ML70"/>
<evidence type="ECO:0000313" key="4">
    <source>
        <dbReference type="Proteomes" id="UP001174136"/>
    </source>
</evidence>
<feature type="domain" description="Integrase catalytic" evidence="2">
    <location>
        <begin position="1"/>
        <end position="143"/>
    </location>
</feature>
<dbReference type="EMBL" id="JAOPHQ010003696">
    <property type="protein sequence ID" value="KAK0142403.1"/>
    <property type="molecule type" value="Genomic_DNA"/>
</dbReference>
<organism evidence="3 4">
    <name type="scientific">Merluccius polli</name>
    <name type="common">Benguela hake</name>
    <name type="synonym">Merluccius cadenati</name>
    <dbReference type="NCBI Taxonomy" id="89951"/>
    <lineage>
        <taxon>Eukaryota</taxon>
        <taxon>Metazoa</taxon>
        <taxon>Chordata</taxon>
        <taxon>Craniata</taxon>
        <taxon>Vertebrata</taxon>
        <taxon>Euteleostomi</taxon>
        <taxon>Actinopterygii</taxon>
        <taxon>Neopterygii</taxon>
        <taxon>Teleostei</taxon>
        <taxon>Neoteleostei</taxon>
        <taxon>Acanthomorphata</taxon>
        <taxon>Zeiogadaria</taxon>
        <taxon>Gadariae</taxon>
        <taxon>Gadiformes</taxon>
        <taxon>Gadoidei</taxon>
        <taxon>Merlucciidae</taxon>
        <taxon>Merluccius</taxon>
    </lineage>
</organism>
<dbReference type="GO" id="GO:0015074">
    <property type="term" value="P:DNA integration"/>
    <property type="evidence" value="ECO:0007669"/>
    <property type="project" value="InterPro"/>
</dbReference>
<name>A0AA47ML70_MERPO</name>
<dbReference type="PROSITE" id="PS50994">
    <property type="entry name" value="INTEGRASE"/>
    <property type="match status" value="1"/>
</dbReference>
<gene>
    <name evidence="3" type="ORF">N1851_019847</name>
</gene>
<dbReference type="SUPFAM" id="SSF53098">
    <property type="entry name" value="Ribonuclease H-like"/>
    <property type="match status" value="1"/>
</dbReference>
<protein>
    <recommendedName>
        <fullName evidence="2">Integrase catalytic domain-containing protein</fullName>
    </recommendedName>
</protein>
<keyword evidence="4" id="KW-1185">Reference proteome</keyword>
<dbReference type="PANTHER" id="PTHR47331">
    <property type="entry name" value="PHD-TYPE DOMAIN-CONTAINING PROTEIN"/>
    <property type="match status" value="1"/>
</dbReference>
<accession>A0AA47ML70</accession>
<reference evidence="3" key="1">
    <citation type="journal article" date="2023" name="Front. Mar. Sci.">
        <title>A new Merluccius polli reference genome to investigate the effects of global change in West African waters.</title>
        <authorList>
            <person name="Mateo J.L."/>
            <person name="Blanco-Fernandez C."/>
            <person name="Garcia-Vazquez E."/>
            <person name="Machado-Schiaffino G."/>
        </authorList>
    </citation>
    <scope>NUCLEOTIDE SEQUENCE</scope>
    <source>
        <strain evidence="3">C29</strain>
        <tissue evidence="3">Fin</tissue>
    </source>
</reference>
<proteinExistence type="predicted"/>
<dbReference type="PANTHER" id="PTHR47331:SF1">
    <property type="entry name" value="GAG-LIKE PROTEIN"/>
    <property type="match status" value="1"/>
</dbReference>
<dbReference type="InterPro" id="IPR012337">
    <property type="entry name" value="RNaseH-like_sf"/>
</dbReference>
<dbReference type="InterPro" id="IPR036397">
    <property type="entry name" value="RNaseH_sf"/>
</dbReference>
<sequence>MAYSMDTDSCISALRQFICRRGQVKEIVSDNGTHFIGTERELREALTHLNLSKIQHSIQAEGIKWTFSPPYGPQHGGVWERLIWIIKRILYSITREQTLDDESLQTALCEVEAIMNDRPITVLSQDVKDPEPLTPNHLLQMKQIPTLPPGIFDKSDTYSRRRWRPNT</sequence>
<evidence type="ECO:0000259" key="2">
    <source>
        <dbReference type="PROSITE" id="PS50994"/>
    </source>
</evidence>
<dbReference type="InterPro" id="IPR001584">
    <property type="entry name" value="Integrase_cat-core"/>
</dbReference>
<dbReference type="GO" id="GO:0003676">
    <property type="term" value="F:nucleic acid binding"/>
    <property type="evidence" value="ECO:0007669"/>
    <property type="project" value="InterPro"/>
</dbReference>
<feature type="region of interest" description="Disordered" evidence="1">
    <location>
        <begin position="148"/>
        <end position="167"/>
    </location>
</feature>
<evidence type="ECO:0000256" key="1">
    <source>
        <dbReference type="SAM" id="MobiDB-lite"/>
    </source>
</evidence>
<dbReference type="Proteomes" id="UP001174136">
    <property type="component" value="Unassembled WGS sequence"/>
</dbReference>
<comment type="caution">
    <text evidence="3">The sequence shown here is derived from an EMBL/GenBank/DDBJ whole genome shotgun (WGS) entry which is preliminary data.</text>
</comment>